<sequence>MNGVEPSISLPPHLSLDVLPELAVALRKALTADQGLLLDGAEVKSVDGASLQLLLATLQTASHKGVHCQWQAVSTALKDAAALAGIRKELSMDETQP</sequence>
<comment type="caution">
    <text evidence="2">The sequence shown here is derived from an EMBL/GenBank/DDBJ whole genome shotgun (WGS) entry which is preliminary data.</text>
</comment>
<protein>
    <submittedName>
        <fullName evidence="2">STAS domain-containing protein</fullName>
    </submittedName>
</protein>
<accession>A0A831WCI7</accession>
<feature type="domain" description="MlaB-like STAS" evidence="1">
    <location>
        <begin position="8"/>
        <end position="86"/>
    </location>
</feature>
<dbReference type="Proteomes" id="UP000886339">
    <property type="component" value="Unassembled WGS sequence"/>
</dbReference>
<dbReference type="InterPro" id="IPR036513">
    <property type="entry name" value="STAS_dom_sf"/>
</dbReference>
<dbReference type="InterPro" id="IPR058548">
    <property type="entry name" value="MlaB-like_STAS"/>
</dbReference>
<dbReference type="EMBL" id="DRLF01000426">
    <property type="protein sequence ID" value="HEC07655.1"/>
    <property type="molecule type" value="Genomic_DNA"/>
</dbReference>
<gene>
    <name evidence="2" type="ORF">ENJ12_12430</name>
</gene>
<dbReference type="Pfam" id="PF13466">
    <property type="entry name" value="STAS_2"/>
    <property type="match status" value="1"/>
</dbReference>
<dbReference type="Gene3D" id="3.30.750.24">
    <property type="entry name" value="STAS domain"/>
    <property type="match status" value="1"/>
</dbReference>
<evidence type="ECO:0000313" key="2">
    <source>
        <dbReference type="EMBL" id="HEC07655.1"/>
    </source>
</evidence>
<name>A0A831WCI7_9GAMM</name>
<reference evidence="2" key="1">
    <citation type="journal article" date="2020" name="mSystems">
        <title>Genome- and Community-Level Interaction Insights into Carbon Utilization and Element Cycling Functions of Hydrothermarchaeota in Hydrothermal Sediment.</title>
        <authorList>
            <person name="Zhou Z."/>
            <person name="Liu Y."/>
            <person name="Xu W."/>
            <person name="Pan J."/>
            <person name="Luo Z.H."/>
            <person name="Li M."/>
        </authorList>
    </citation>
    <scope>NUCLEOTIDE SEQUENCE [LARGE SCALE GENOMIC DNA]</scope>
    <source>
        <strain evidence="2">HyVt-458</strain>
    </source>
</reference>
<evidence type="ECO:0000259" key="1">
    <source>
        <dbReference type="Pfam" id="PF13466"/>
    </source>
</evidence>
<dbReference type="AlphaFoldDB" id="A0A831WCI7"/>
<organism evidence="2">
    <name type="scientific">Thiolapillus brandeum</name>
    <dbReference type="NCBI Taxonomy" id="1076588"/>
    <lineage>
        <taxon>Bacteria</taxon>
        <taxon>Pseudomonadati</taxon>
        <taxon>Pseudomonadota</taxon>
        <taxon>Gammaproteobacteria</taxon>
        <taxon>Chromatiales</taxon>
        <taxon>Sedimenticolaceae</taxon>
        <taxon>Thiolapillus</taxon>
    </lineage>
</organism>
<proteinExistence type="predicted"/>
<dbReference type="SUPFAM" id="SSF52091">
    <property type="entry name" value="SpoIIaa-like"/>
    <property type="match status" value="1"/>
</dbReference>